<feature type="domain" description="4Fe-4S ferredoxin-type" evidence="6">
    <location>
        <begin position="197"/>
        <end position="226"/>
    </location>
</feature>
<evidence type="ECO:0000256" key="3">
    <source>
        <dbReference type="ARBA" id="ARBA00022723"/>
    </source>
</evidence>
<dbReference type="InterPro" id="IPR050157">
    <property type="entry name" value="PSI_iron-sulfur_center"/>
</dbReference>
<reference evidence="7 8" key="1">
    <citation type="submission" date="2023-03" db="EMBL/GenBank/DDBJ databases">
        <title>Complete genome of Arcanobacterium canis strain DSM 25104 isolated in 2010 from a canine otitis externa in Germany.</title>
        <authorList>
            <person name="Borowiak M."/>
            <person name="Kreitlow A."/>
            <person name="Malorny B."/>
            <person name="Laemmler C."/>
            <person name="Prenger-Berninghoff E."/>
            <person name="Ploetz M."/>
            <person name="Abdulmawjood A."/>
        </authorList>
    </citation>
    <scope>NUCLEOTIDE SEQUENCE [LARGE SCALE GENOMIC DNA]</scope>
    <source>
        <strain evidence="7 8">DSM 25104</strain>
    </source>
</reference>
<evidence type="ECO:0000313" key="7">
    <source>
        <dbReference type="EMBL" id="WFM84120.1"/>
    </source>
</evidence>
<dbReference type="RefSeq" id="WP_278013515.1">
    <property type="nucleotide sequence ID" value="NZ_CP121208.1"/>
</dbReference>
<evidence type="ECO:0000256" key="5">
    <source>
        <dbReference type="ARBA" id="ARBA00023014"/>
    </source>
</evidence>
<dbReference type="PROSITE" id="PS51379">
    <property type="entry name" value="4FE4S_FER_2"/>
    <property type="match status" value="2"/>
</dbReference>
<dbReference type="SUPFAM" id="SSF54862">
    <property type="entry name" value="4Fe-4S ferredoxins"/>
    <property type="match status" value="1"/>
</dbReference>
<gene>
    <name evidence="7" type="ORF">P7079_03865</name>
</gene>
<dbReference type="Gene3D" id="3.30.70.20">
    <property type="match status" value="1"/>
</dbReference>
<evidence type="ECO:0000313" key="8">
    <source>
        <dbReference type="Proteomes" id="UP001215216"/>
    </source>
</evidence>
<dbReference type="PANTHER" id="PTHR24960:SF79">
    <property type="entry name" value="PHOTOSYSTEM I IRON-SULFUR CENTER"/>
    <property type="match status" value="1"/>
</dbReference>
<name>A0ABY8G1J5_9ACTO</name>
<evidence type="ECO:0000256" key="1">
    <source>
        <dbReference type="ARBA" id="ARBA00001966"/>
    </source>
</evidence>
<evidence type="ECO:0000259" key="6">
    <source>
        <dbReference type="PROSITE" id="PS51379"/>
    </source>
</evidence>
<keyword evidence="4" id="KW-0408">Iron</keyword>
<keyword evidence="2" id="KW-0004">4Fe-4S</keyword>
<dbReference type="PROSITE" id="PS00198">
    <property type="entry name" value="4FE4S_FER_1"/>
    <property type="match status" value="1"/>
</dbReference>
<evidence type="ECO:0000256" key="4">
    <source>
        <dbReference type="ARBA" id="ARBA00023004"/>
    </source>
</evidence>
<sequence>MSDHLTSLLRWCGAQDPIGRLVIACQHVDDIRVPRRAVGVVWDGCLQSAEVEELLQILACGIGTITLQGCEHARKLGAIGQSLIGRISFDDAPRHSLFHSQILDLREVPLPRRAAFGLPIDVPLDLKADSAERTLQALDFLGLDAMQIDNSPNTELGGAGMSWPGVSLVADGCDMCAVCVKACSHRAMMIEEVDGHAQLIHDLRACRGCEDCIELCPQRALETGTHADIHTVRSQPRQILIDTRTRRCDRCGTSILATEGKMCKICAFRQTNPFGALDPRLIREQITSNTAEHGTFR</sequence>
<feature type="domain" description="4Fe-4S ferredoxin-type" evidence="6">
    <location>
        <begin position="164"/>
        <end position="193"/>
    </location>
</feature>
<dbReference type="EMBL" id="CP121208">
    <property type="protein sequence ID" value="WFM84120.1"/>
    <property type="molecule type" value="Genomic_DNA"/>
</dbReference>
<dbReference type="PANTHER" id="PTHR24960">
    <property type="entry name" value="PHOTOSYSTEM I IRON-SULFUR CENTER-RELATED"/>
    <property type="match status" value="1"/>
</dbReference>
<keyword evidence="5" id="KW-0411">Iron-sulfur</keyword>
<evidence type="ECO:0000256" key="2">
    <source>
        <dbReference type="ARBA" id="ARBA00022485"/>
    </source>
</evidence>
<dbReference type="Pfam" id="PF12838">
    <property type="entry name" value="Fer4_7"/>
    <property type="match status" value="1"/>
</dbReference>
<keyword evidence="3" id="KW-0479">Metal-binding</keyword>
<dbReference type="Proteomes" id="UP001215216">
    <property type="component" value="Chromosome"/>
</dbReference>
<protein>
    <submittedName>
        <fullName evidence="7">4Fe-4S dicluster domain-containing protein</fullName>
    </submittedName>
</protein>
<dbReference type="InterPro" id="IPR017896">
    <property type="entry name" value="4Fe4S_Fe-S-bd"/>
</dbReference>
<organism evidence="7 8">
    <name type="scientific">Arcanobacterium canis</name>
    <dbReference type="NCBI Taxonomy" id="999183"/>
    <lineage>
        <taxon>Bacteria</taxon>
        <taxon>Bacillati</taxon>
        <taxon>Actinomycetota</taxon>
        <taxon>Actinomycetes</taxon>
        <taxon>Actinomycetales</taxon>
        <taxon>Actinomycetaceae</taxon>
        <taxon>Arcanobacterium</taxon>
    </lineage>
</organism>
<keyword evidence="8" id="KW-1185">Reference proteome</keyword>
<accession>A0ABY8G1J5</accession>
<comment type="cofactor">
    <cofactor evidence="1">
        <name>[4Fe-4S] cluster</name>
        <dbReference type="ChEBI" id="CHEBI:49883"/>
    </cofactor>
</comment>
<dbReference type="InterPro" id="IPR017900">
    <property type="entry name" value="4Fe4S_Fe_S_CS"/>
</dbReference>
<proteinExistence type="predicted"/>